<dbReference type="SUPFAM" id="SSF55424">
    <property type="entry name" value="FAD/NAD-linked reductases, dimerisation (C-terminal) domain"/>
    <property type="match status" value="1"/>
</dbReference>
<dbReference type="GO" id="GO:0016491">
    <property type="term" value="F:oxidoreductase activity"/>
    <property type="evidence" value="ECO:0007669"/>
    <property type="project" value="UniProtKB-KW"/>
</dbReference>
<evidence type="ECO:0000256" key="2">
    <source>
        <dbReference type="ARBA" id="ARBA00009130"/>
    </source>
</evidence>
<dbReference type="eggNOG" id="COG2210">
    <property type="taxonomic scope" value="Bacteria"/>
</dbReference>
<dbReference type="InterPro" id="IPR036868">
    <property type="entry name" value="TusA-like_sf"/>
</dbReference>
<dbReference type="InterPro" id="IPR023753">
    <property type="entry name" value="FAD/NAD-binding_dom"/>
</dbReference>
<protein>
    <submittedName>
        <fullName evidence="8">FAD-dependent pyridine nucleotide-disulfide oxidoreductase</fullName>
    </submittedName>
</protein>
<dbReference type="SMART" id="SM00450">
    <property type="entry name" value="RHOD"/>
    <property type="match status" value="1"/>
</dbReference>
<dbReference type="AlphaFoldDB" id="I3VTI7"/>
<dbReference type="InterPro" id="IPR001763">
    <property type="entry name" value="Rhodanese-like_dom"/>
</dbReference>
<dbReference type="EMBL" id="CP003184">
    <property type="protein sequence ID" value="AFK85832.1"/>
    <property type="molecule type" value="Genomic_DNA"/>
</dbReference>
<feature type="domain" description="Rhodanese" evidence="7">
    <location>
        <begin position="464"/>
        <end position="552"/>
    </location>
</feature>
<dbReference type="PANTHER" id="PTHR43429">
    <property type="entry name" value="PYRIDINE NUCLEOTIDE-DISULFIDE OXIDOREDUCTASE DOMAIN-CONTAINING"/>
    <property type="match status" value="1"/>
</dbReference>
<gene>
    <name evidence="8" type="ordered locus">Tsac_0810</name>
</gene>
<dbReference type="SUPFAM" id="SSF52821">
    <property type="entry name" value="Rhodanese/Cell cycle control phosphatase"/>
    <property type="match status" value="1"/>
</dbReference>
<dbReference type="Gene3D" id="3.30.110.40">
    <property type="entry name" value="TusA-like domain"/>
    <property type="match status" value="1"/>
</dbReference>
<dbReference type="PRINTS" id="PR00411">
    <property type="entry name" value="PNDRDTASEI"/>
</dbReference>
<dbReference type="Proteomes" id="UP000006178">
    <property type="component" value="Chromosome"/>
</dbReference>
<dbReference type="SUPFAM" id="SSF75169">
    <property type="entry name" value="DsrEFH-like"/>
    <property type="match status" value="1"/>
</dbReference>
<name>I3VTI7_THESW</name>
<dbReference type="Pfam" id="PF02852">
    <property type="entry name" value="Pyr_redox_dim"/>
    <property type="match status" value="1"/>
</dbReference>
<keyword evidence="6" id="KW-0676">Redox-active center</keyword>
<dbReference type="NCBIfam" id="NF010037">
    <property type="entry name" value="PRK13512.1"/>
    <property type="match status" value="1"/>
</dbReference>
<proteinExistence type="inferred from homology"/>
<dbReference type="InterPro" id="IPR050260">
    <property type="entry name" value="FAD-bd_OxRdtase"/>
</dbReference>
<dbReference type="eggNOG" id="COG0425">
    <property type="taxonomic scope" value="Bacteria"/>
</dbReference>
<sequence>MKVVIIGGVAGGASAAARLRRLDEDAEIILFEKGEYISYANCGLPYYIGEVIKEREKLVVQTPEAMSKRFNIDIRTLSEVTKINPDEKTVVVHDIKNDRTYTESYDKLILSPGAEPIKPPMPGIDGKNIFTLRTIPDTYRIKDFVDNNKPKKAVVVGGGFIGLEVAENLKEAGLDVTIVELADHVMAPLDYEMAAIVHQRLKDKGVNLILKDGVKEFHHKEGITTVVLNSGNTLITDMVVLGIGVRPDTKLAKDADLAIGERGGIKVNEYMQTSNPDIYAVGDAIEVKDYINGSNTLIPLAGPANKQGRIAADNICGRKSKYDGTQGTSVAKIFDLTVAATGNNETILKRAGIDYEKVIIHPNSHASYYPDALPMTIKLIFKKDDGKILGAQIVGFDGVDKRIDVIATAIRSNMTVYDLEELELAYAPPYSSAKDPVNMAGFAASNILKGDISVFHWDEVKDIDLSKSLILDVRTDLEYQLGNIKGSINIPVDELRENLHKIPKDKDIYVYCQVGLRGYIACRILMQNGFKSVKNLSGGYKIYETATSDFTDITVRYDDEQTECGMCVTDKKKSDDAVATLEIDACGLQCPGPIMQTFNAIKNLKDGDILRIKASDPGFENDIKTWCQRTGNALLNLYHEGKIIVAEIRKNASAKAVETKTSSDKNDKAIIVFSGDLDKAIAAFIIANGAAAMGRKVTLFFTFWGLNILRKPEKVSIKKDFLSKMFGMMMPRGSKKLKLSKMNMFGIGPKMIRYIMNKKNVSSLEDLIQQALKNGVRIVACNMSSDIMGITKDELIDGVELGGVASFIGAAEQSDTTLFI</sequence>
<evidence type="ECO:0000256" key="1">
    <source>
        <dbReference type="ARBA" id="ARBA00001974"/>
    </source>
</evidence>
<dbReference type="PRINTS" id="PR00368">
    <property type="entry name" value="FADPNR"/>
</dbReference>
<evidence type="ECO:0000259" key="7">
    <source>
        <dbReference type="PROSITE" id="PS50206"/>
    </source>
</evidence>
<dbReference type="InterPro" id="IPR016156">
    <property type="entry name" value="FAD/NAD-linked_Rdtase_dimer_sf"/>
</dbReference>
<accession>I3VTI7</accession>
<comment type="cofactor">
    <cofactor evidence="1">
        <name>FAD</name>
        <dbReference type="ChEBI" id="CHEBI:57692"/>
    </cofactor>
</comment>
<dbReference type="InterPro" id="IPR036873">
    <property type="entry name" value="Rhodanese-like_dom_sf"/>
</dbReference>
<reference evidence="8 9" key="1">
    <citation type="journal article" date="2014" name="Appl. Environ. Microbiol.">
        <title>Profile of Secreted Hydrolases, Associated Proteins, and SlpA in Thermoanaerobacterium saccharolyticum during the Degradation of Hemicellulose.</title>
        <authorList>
            <person name="Currie D.H."/>
            <person name="Guss A.M."/>
            <person name="Herring C.D."/>
            <person name="Giannone R.J."/>
            <person name="Johnson C.M."/>
            <person name="Lankford P.K."/>
            <person name="Brown S.D."/>
            <person name="Hettich R.L."/>
            <person name="Lynd L.R."/>
        </authorList>
    </citation>
    <scope>NUCLEOTIDE SEQUENCE [LARGE SCALE GENOMIC DNA]</scope>
    <source>
        <strain evidence="9">DSM 8691 / JW/SL-YS485</strain>
    </source>
</reference>
<dbReference type="eggNOG" id="COG0607">
    <property type="taxonomic scope" value="Bacteria"/>
</dbReference>
<keyword evidence="5" id="KW-0560">Oxidoreductase</keyword>
<dbReference type="CDD" id="cd01524">
    <property type="entry name" value="RHOD_Pyr_redox"/>
    <property type="match status" value="1"/>
</dbReference>
<dbReference type="Pfam" id="PF07992">
    <property type="entry name" value="Pyr_redox_2"/>
    <property type="match status" value="1"/>
</dbReference>
<dbReference type="BioCyc" id="TSAC1094508:GLMA-820-MONOMER"/>
<evidence type="ECO:0000256" key="4">
    <source>
        <dbReference type="ARBA" id="ARBA00022827"/>
    </source>
</evidence>
<evidence type="ECO:0000313" key="8">
    <source>
        <dbReference type="EMBL" id="AFK85832.1"/>
    </source>
</evidence>
<dbReference type="InterPro" id="IPR004099">
    <property type="entry name" value="Pyr_nucl-diS_OxRdtase_dimer"/>
</dbReference>
<dbReference type="KEGG" id="tsh:Tsac_0810"/>
<dbReference type="Pfam" id="PF00581">
    <property type="entry name" value="Rhodanese"/>
    <property type="match status" value="1"/>
</dbReference>
<keyword evidence="3" id="KW-0285">Flavoprotein</keyword>
<dbReference type="SUPFAM" id="SSF51905">
    <property type="entry name" value="FAD/NAD(P)-binding domain"/>
    <property type="match status" value="1"/>
</dbReference>
<evidence type="ECO:0000256" key="6">
    <source>
        <dbReference type="ARBA" id="ARBA00023284"/>
    </source>
</evidence>
<dbReference type="Gene3D" id="3.40.1260.10">
    <property type="entry name" value="DsrEFH-like"/>
    <property type="match status" value="1"/>
</dbReference>
<dbReference type="InterPro" id="IPR027396">
    <property type="entry name" value="DsrEFH-like"/>
</dbReference>
<comment type="similarity">
    <text evidence="2">Belongs to the class-III pyridine nucleotide-disulfide oxidoreductase family.</text>
</comment>
<dbReference type="SUPFAM" id="SSF64307">
    <property type="entry name" value="SirA-like"/>
    <property type="match status" value="1"/>
</dbReference>
<dbReference type="Pfam" id="PF01206">
    <property type="entry name" value="TusA"/>
    <property type="match status" value="1"/>
</dbReference>
<dbReference type="PROSITE" id="PS50206">
    <property type="entry name" value="RHODANESE_3"/>
    <property type="match status" value="1"/>
</dbReference>
<dbReference type="STRING" id="1094508.Tsac_0810"/>
<dbReference type="Pfam" id="PF13686">
    <property type="entry name" value="DrsE_2"/>
    <property type="match status" value="1"/>
</dbReference>
<dbReference type="Gene3D" id="3.40.250.10">
    <property type="entry name" value="Rhodanese-like domain"/>
    <property type="match status" value="1"/>
</dbReference>
<dbReference type="eggNOG" id="COG0446">
    <property type="taxonomic scope" value="Bacteria"/>
</dbReference>
<dbReference type="InterPro" id="IPR001455">
    <property type="entry name" value="TusA-like"/>
</dbReference>
<dbReference type="PANTHER" id="PTHR43429:SF1">
    <property type="entry name" value="NAD(P)H SULFUR OXIDOREDUCTASE (COA-DEPENDENT)"/>
    <property type="match status" value="1"/>
</dbReference>
<dbReference type="PROSITE" id="PS01148">
    <property type="entry name" value="UPF0033"/>
    <property type="match status" value="1"/>
</dbReference>
<evidence type="ECO:0000313" key="9">
    <source>
        <dbReference type="Proteomes" id="UP000006178"/>
    </source>
</evidence>
<dbReference type="InterPro" id="IPR032836">
    <property type="entry name" value="DsrE2-like"/>
</dbReference>
<evidence type="ECO:0000256" key="3">
    <source>
        <dbReference type="ARBA" id="ARBA00022630"/>
    </source>
</evidence>
<dbReference type="PATRIC" id="fig|1094508.3.peg.817"/>
<keyword evidence="9" id="KW-1185">Reference proteome</keyword>
<dbReference type="InterPro" id="IPR036188">
    <property type="entry name" value="FAD/NAD-bd_sf"/>
</dbReference>
<dbReference type="RefSeq" id="WP_014757737.1">
    <property type="nucleotide sequence ID" value="NC_017992.1"/>
</dbReference>
<evidence type="ECO:0000256" key="5">
    <source>
        <dbReference type="ARBA" id="ARBA00023002"/>
    </source>
</evidence>
<keyword evidence="4" id="KW-0274">FAD</keyword>
<organism evidence="8 9">
    <name type="scientific">Thermoanaerobacterium saccharolyticum (strain DSM 8691 / JW/SL-YS485)</name>
    <dbReference type="NCBI Taxonomy" id="1094508"/>
    <lineage>
        <taxon>Bacteria</taxon>
        <taxon>Bacillati</taxon>
        <taxon>Bacillota</taxon>
        <taxon>Clostridia</taxon>
        <taxon>Thermoanaerobacterales</taxon>
        <taxon>Thermoanaerobacteraceae</taxon>
        <taxon>Thermoanaerobacterium</taxon>
    </lineage>
</organism>
<dbReference type="Gene3D" id="3.50.50.60">
    <property type="entry name" value="FAD/NAD(P)-binding domain"/>
    <property type="match status" value="2"/>
</dbReference>